<reference evidence="1 2" key="1">
    <citation type="submission" date="2007-08" db="EMBL/GenBank/DDBJ databases">
        <title>Draft genome sequence of Clostridium leptum (DSM 753).</title>
        <authorList>
            <person name="Sudarsanam P."/>
            <person name="Ley R."/>
            <person name="Guruge J."/>
            <person name="Turnbaugh P.J."/>
            <person name="Mahowald M."/>
            <person name="Liep D."/>
            <person name="Gordon J."/>
        </authorList>
    </citation>
    <scope>NUCLEOTIDE SEQUENCE [LARGE SCALE GENOMIC DNA]</scope>
    <source>
        <strain evidence="1 2">DSM 753</strain>
    </source>
</reference>
<protein>
    <submittedName>
        <fullName evidence="1">Uncharacterized protein</fullName>
    </submittedName>
</protein>
<dbReference type="AlphaFoldDB" id="A7VQA5"/>
<accession>A7VQA5</accession>
<evidence type="ECO:0000313" key="1">
    <source>
        <dbReference type="EMBL" id="EDO62610.1"/>
    </source>
</evidence>
<dbReference type="HOGENOM" id="CLU_2804866_0_0_9"/>
<proteinExistence type="predicted"/>
<gene>
    <name evidence="1" type="ORF">CLOLEP_00733</name>
</gene>
<name>A7VQA5_9FIRM</name>
<dbReference type="EMBL" id="ABCB02000014">
    <property type="protein sequence ID" value="EDO62610.1"/>
    <property type="molecule type" value="Genomic_DNA"/>
</dbReference>
<sequence>MADVPAAEKQKGCRFAANSPQGLAAACFFIISGKRVPRARGSPARKLRRRSHFPLGKWRNLKEIDSF</sequence>
<dbReference type="Proteomes" id="UP000003490">
    <property type="component" value="Unassembled WGS sequence"/>
</dbReference>
<evidence type="ECO:0000313" key="2">
    <source>
        <dbReference type="Proteomes" id="UP000003490"/>
    </source>
</evidence>
<reference evidence="1 2" key="2">
    <citation type="submission" date="2007-08" db="EMBL/GenBank/DDBJ databases">
        <authorList>
            <person name="Fulton L."/>
            <person name="Clifton S."/>
            <person name="Fulton B."/>
            <person name="Xu J."/>
            <person name="Minx P."/>
            <person name="Pepin K.H."/>
            <person name="Johnson M."/>
            <person name="Thiruvilangam P."/>
            <person name="Bhonagiri V."/>
            <person name="Nash W.E."/>
            <person name="Wang C."/>
            <person name="Mardis E.R."/>
            <person name="Wilson R.K."/>
        </authorList>
    </citation>
    <scope>NUCLEOTIDE SEQUENCE [LARGE SCALE GENOMIC DNA]</scope>
    <source>
        <strain evidence="1 2">DSM 753</strain>
    </source>
</reference>
<comment type="caution">
    <text evidence="1">The sequence shown here is derived from an EMBL/GenBank/DDBJ whole genome shotgun (WGS) entry which is preliminary data.</text>
</comment>
<organism evidence="1 2">
    <name type="scientific">[Clostridium] leptum DSM 753</name>
    <dbReference type="NCBI Taxonomy" id="428125"/>
    <lineage>
        <taxon>Bacteria</taxon>
        <taxon>Bacillati</taxon>
        <taxon>Bacillota</taxon>
        <taxon>Clostridia</taxon>
        <taxon>Eubacteriales</taxon>
        <taxon>Oscillospiraceae</taxon>
        <taxon>Oscillospiraceae incertae sedis</taxon>
    </lineage>
</organism>